<evidence type="ECO:0000313" key="2">
    <source>
        <dbReference type="EMBL" id="ROQ01723.1"/>
    </source>
</evidence>
<keyword evidence="1" id="KW-0732">Signal</keyword>
<evidence type="ECO:0000313" key="3">
    <source>
        <dbReference type="Proteomes" id="UP000278222"/>
    </source>
</evidence>
<feature type="chain" id="PRO_5017966651" description="DUF2141 domain-containing protein" evidence="1">
    <location>
        <begin position="21"/>
        <end position="146"/>
    </location>
</feature>
<accession>A0A3N1MDD3</accession>
<comment type="caution">
    <text evidence="2">The sequence shown here is derived from an EMBL/GenBank/DDBJ whole genome shotgun (WGS) entry which is preliminary data.</text>
</comment>
<proteinExistence type="predicted"/>
<evidence type="ECO:0000256" key="1">
    <source>
        <dbReference type="SAM" id="SignalP"/>
    </source>
</evidence>
<reference evidence="2 3" key="1">
    <citation type="submission" date="2018-11" db="EMBL/GenBank/DDBJ databases">
        <title>Genomic Encyclopedia of Type Strains, Phase IV (KMG-IV): sequencing the most valuable type-strain genomes for metagenomic binning, comparative biology and taxonomic classification.</title>
        <authorList>
            <person name="Goeker M."/>
        </authorList>
    </citation>
    <scope>NUCLEOTIDE SEQUENCE [LARGE SCALE GENOMIC DNA]</scope>
    <source>
        <strain evidence="2 3">DSM 5900</strain>
    </source>
</reference>
<sequence>MARSHLTLAFLAISFTTAHAQDRPMLEITWPHAGAVIALGSDAEKAVGVVVKSNFALRPAGKCGDDRRCGHVHMKIDPAGDSCNIPGRPYNSMNSDFGGDLIKARFGHCPSAAGSHVIGVLLADDHHRPILVDGKPVTALVTVTTK</sequence>
<dbReference type="EMBL" id="RJKX01000011">
    <property type="protein sequence ID" value="ROQ01723.1"/>
    <property type="molecule type" value="Genomic_DNA"/>
</dbReference>
<keyword evidence="3" id="KW-1185">Reference proteome</keyword>
<dbReference type="RefSeq" id="WP_123688455.1">
    <property type="nucleotide sequence ID" value="NZ_AP019700.1"/>
</dbReference>
<organism evidence="2 3">
    <name type="scientific">Stella humosa</name>
    <dbReference type="NCBI Taxonomy" id="94"/>
    <lineage>
        <taxon>Bacteria</taxon>
        <taxon>Pseudomonadati</taxon>
        <taxon>Pseudomonadota</taxon>
        <taxon>Alphaproteobacteria</taxon>
        <taxon>Rhodospirillales</taxon>
        <taxon>Stellaceae</taxon>
        <taxon>Stella</taxon>
    </lineage>
</organism>
<dbReference type="Proteomes" id="UP000278222">
    <property type="component" value="Unassembled WGS sequence"/>
</dbReference>
<name>A0A3N1MDD3_9PROT</name>
<feature type="signal peptide" evidence="1">
    <location>
        <begin position="1"/>
        <end position="20"/>
    </location>
</feature>
<evidence type="ECO:0008006" key="4">
    <source>
        <dbReference type="Google" id="ProtNLM"/>
    </source>
</evidence>
<dbReference type="OrthoDB" id="8019732at2"/>
<protein>
    <recommendedName>
        <fullName evidence="4">DUF2141 domain-containing protein</fullName>
    </recommendedName>
</protein>
<gene>
    <name evidence="2" type="ORF">EDC65_0909</name>
</gene>
<dbReference type="AlphaFoldDB" id="A0A3N1MDD3"/>